<sequence>KEVLSQDSCVSPPTRPPNKLVGYYPAYKYNSLKPGRDFNISPSIDYLYFVAYGPNDLVNNSVAGGDPVTLFNSQYSKFNDLLAYRSSNPLLKFKLILSVLLPTDTINLVKFFNIPSNGGNPNLNPNSYASANQANIKFINDLISVVTANGFDG</sequence>
<reference evidence="1" key="1">
    <citation type="submission" date="2021-06" db="EMBL/GenBank/DDBJ databases">
        <authorList>
            <person name="Kallberg Y."/>
            <person name="Tangrot J."/>
            <person name="Rosling A."/>
        </authorList>
    </citation>
    <scope>NUCLEOTIDE SEQUENCE</scope>
    <source>
        <strain evidence="1">MA453B</strain>
    </source>
</reference>
<accession>A0A9N9KDW6</accession>
<dbReference type="Proteomes" id="UP000789405">
    <property type="component" value="Unassembled WGS sequence"/>
</dbReference>
<feature type="non-terminal residue" evidence="1">
    <location>
        <position position="1"/>
    </location>
</feature>
<feature type="non-terminal residue" evidence="1">
    <location>
        <position position="153"/>
    </location>
</feature>
<dbReference type="AlphaFoldDB" id="A0A9N9KDW6"/>
<organism evidence="1 2">
    <name type="scientific">Dentiscutata erythropus</name>
    <dbReference type="NCBI Taxonomy" id="1348616"/>
    <lineage>
        <taxon>Eukaryota</taxon>
        <taxon>Fungi</taxon>
        <taxon>Fungi incertae sedis</taxon>
        <taxon>Mucoromycota</taxon>
        <taxon>Glomeromycotina</taxon>
        <taxon>Glomeromycetes</taxon>
        <taxon>Diversisporales</taxon>
        <taxon>Gigasporaceae</taxon>
        <taxon>Dentiscutata</taxon>
    </lineage>
</organism>
<evidence type="ECO:0000313" key="2">
    <source>
        <dbReference type="Proteomes" id="UP000789405"/>
    </source>
</evidence>
<evidence type="ECO:0000313" key="1">
    <source>
        <dbReference type="EMBL" id="CAG8823303.1"/>
    </source>
</evidence>
<protein>
    <submittedName>
        <fullName evidence="1">20906_t:CDS:1</fullName>
    </submittedName>
</protein>
<proteinExistence type="predicted"/>
<dbReference type="OrthoDB" id="2413911at2759"/>
<name>A0A9N9KDW6_9GLOM</name>
<dbReference type="EMBL" id="CAJVPY010063274">
    <property type="protein sequence ID" value="CAG8823303.1"/>
    <property type="molecule type" value="Genomic_DNA"/>
</dbReference>
<comment type="caution">
    <text evidence="1">The sequence shown here is derived from an EMBL/GenBank/DDBJ whole genome shotgun (WGS) entry which is preliminary data.</text>
</comment>
<keyword evidence="2" id="KW-1185">Reference proteome</keyword>
<gene>
    <name evidence="1" type="ORF">DERYTH_LOCUS27474</name>
</gene>